<dbReference type="EMBL" id="LCQD01000010">
    <property type="protein sequence ID" value="KKW12671.1"/>
    <property type="molecule type" value="Genomic_DNA"/>
</dbReference>
<gene>
    <name evidence="1" type="ORF">UY48_C0010G0023</name>
</gene>
<sequence>MADIKRDLNILTSRDEICAYLGVGKDLFNKFLALKMPVICIDSRWYGHRENIDAWWKILTSKQRPELIKNTLPNT</sequence>
<dbReference type="AlphaFoldDB" id="A0A0G1W1R6"/>
<evidence type="ECO:0000313" key="1">
    <source>
        <dbReference type="EMBL" id="KKW12671.1"/>
    </source>
</evidence>
<protein>
    <submittedName>
        <fullName evidence="1">Uncharacterized protein</fullName>
    </submittedName>
</protein>
<dbReference type="Proteomes" id="UP000034588">
    <property type="component" value="Unassembled WGS sequence"/>
</dbReference>
<accession>A0A0G1W1R6</accession>
<reference evidence="1 2" key="1">
    <citation type="journal article" date="2015" name="Nature">
        <title>rRNA introns, odd ribosomes, and small enigmatic genomes across a large radiation of phyla.</title>
        <authorList>
            <person name="Brown C.T."/>
            <person name="Hug L.A."/>
            <person name="Thomas B.C."/>
            <person name="Sharon I."/>
            <person name="Castelle C.J."/>
            <person name="Singh A."/>
            <person name="Wilkins M.J."/>
            <person name="Williams K.H."/>
            <person name="Banfield J.F."/>
        </authorList>
    </citation>
    <scope>NUCLEOTIDE SEQUENCE [LARGE SCALE GENOMIC DNA]</scope>
</reference>
<evidence type="ECO:0000313" key="2">
    <source>
        <dbReference type="Proteomes" id="UP000034588"/>
    </source>
</evidence>
<proteinExistence type="predicted"/>
<name>A0A0G1W1R6_9BACT</name>
<comment type="caution">
    <text evidence="1">The sequence shown here is derived from an EMBL/GenBank/DDBJ whole genome shotgun (WGS) entry which is preliminary data.</text>
</comment>
<organism evidence="1 2">
    <name type="scientific">Candidatus Gottesmanbacteria bacterium GW2011_GWB1_49_7</name>
    <dbReference type="NCBI Taxonomy" id="1618448"/>
    <lineage>
        <taxon>Bacteria</taxon>
        <taxon>Candidatus Gottesmaniibacteriota</taxon>
    </lineage>
</organism>